<protein>
    <recommendedName>
        <fullName evidence="3">DUF6535 domain-containing protein</fullName>
    </recommendedName>
</protein>
<accession>A0A165E4N1</accession>
<feature type="non-terminal residue" evidence="4">
    <location>
        <position position="365"/>
    </location>
</feature>
<evidence type="ECO:0000256" key="2">
    <source>
        <dbReference type="SAM" id="Phobius"/>
    </source>
</evidence>
<dbReference type="AlphaFoldDB" id="A0A165E4N1"/>
<gene>
    <name evidence="4" type="ORF">CALCODRAFT_473930</name>
</gene>
<keyword evidence="2" id="KW-0472">Membrane</keyword>
<feature type="compositionally biased region" description="Low complexity" evidence="1">
    <location>
        <begin position="56"/>
        <end position="76"/>
    </location>
</feature>
<proteinExistence type="predicted"/>
<dbReference type="STRING" id="1353952.A0A165E4N1"/>
<name>A0A165E4N1_9BASI</name>
<dbReference type="InterPro" id="IPR045338">
    <property type="entry name" value="DUF6535"/>
</dbReference>
<feature type="compositionally biased region" description="Basic and acidic residues" evidence="1">
    <location>
        <begin position="356"/>
        <end position="365"/>
    </location>
</feature>
<reference evidence="4 5" key="1">
    <citation type="journal article" date="2016" name="Mol. Biol. Evol.">
        <title>Comparative Genomics of Early-Diverging Mushroom-Forming Fungi Provides Insights into the Origins of Lignocellulose Decay Capabilities.</title>
        <authorList>
            <person name="Nagy L.G."/>
            <person name="Riley R."/>
            <person name="Tritt A."/>
            <person name="Adam C."/>
            <person name="Daum C."/>
            <person name="Floudas D."/>
            <person name="Sun H."/>
            <person name="Yadav J.S."/>
            <person name="Pangilinan J."/>
            <person name="Larsson K.H."/>
            <person name="Matsuura K."/>
            <person name="Barry K."/>
            <person name="Labutti K."/>
            <person name="Kuo R."/>
            <person name="Ohm R.A."/>
            <person name="Bhattacharya S.S."/>
            <person name="Shirouzu T."/>
            <person name="Yoshinaga Y."/>
            <person name="Martin F.M."/>
            <person name="Grigoriev I.V."/>
            <person name="Hibbett D.S."/>
        </authorList>
    </citation>
    <scope>NUCLEOTIDE SEQUENCE [LARGE SCALE GENOMIC DNA]</scope>
    <source>
        <strain evidence="4 5">HHB12733</strain>
    </source>
</reference>
<organism evidence="4 5">
    <name type="scientific">Calocera cornea HHB12733</name>
    <dbReference type="NCBI Taxonomy" id="1353952"/>
    <lineage>
        <taxon>Eukaryota</taxon>
        <taxon>Fungi</taxon>
        <taxon>Dikarya</taxon>
        <taxon>Basidiomycota</taxon>
        <taxon>Agaricomycotina</taxon>
        <taxon>Dacrymycetes</taxon>
        <taxon>Dacrymycetales</taxon>
        <taxon>Dacrymycetaceae</taxon>
        <taxon>Calocera</taxon>
    </lineage>
</organism>
<keyword evidence="2" id="KW-1133">Transmembrane helix</keyword>
<dbReference type="EMBL" id="KV424022">
    <property type="protein sequence ID" value="KZT54087.1"/>
    <property type="molecule type" value="Genomic_DNA"/>
</dbReference>
<feature type="transmembrane region" description="Helical" evidence="2">
    <location>
        <begin position="270"/>
        <end position="295"/>
    </location>
</feature>
<dbReference type="Proteomes" id="UP000076842">
    <property type="component" value="Unassembled WGS sequence"/>
</dbReference>
<feature type="transmembrane region" description="Helical" evidence="2">
    <location>
        <begin position="243"/>
        <end position="264"/>
    </location>
</feature>
<dbReference type="InParanoid" id="A0A165E4N1"/>
<dbReference type="OrthoDB" id="3219854at2759"/>
<dbReference type="Pfam" id="PF20153">
    <property type="entry name" value="DUF6535"/>
    <property type="match status" value="1"/>
</dbReference>
<feature type="transmembrane region" description="Helical" evidence="2">
    <location>
        <begin position="185"/>
        <end position="211"/>
    </location>
</feature>
<evidence type="ECO:0000259" key="3">
    <source>
        <dbReference type="Pfam" id="PF20153"/>
    </source>
</evidence>
<keyword evidence="2" id="KW-0812">Transmembrane</keyword>
<evidence type="ECO:0000256" key="1">
    <source>
        <dbReference type="SAM" id="MobiDB-lite"/>
    </source>
</evidence>
<feature type="domain" description="DUF6535" evidence="3">
    <location>
        <begin position="95"/>
        <end position="273"/>
    </location>
</feature>
<evidence type="ECO:0000313" key="4">
    <source>
        <dbReference type="EMBL" id="KZT54087.1"/>
    </source>
</evidence>
<feature type="region of interest" description="Disordered" evidence="1">
    <location>
        <begin position="332"/>
        <end position="365"/>
    </location>
</feature>
<keyword evidence="5" id="KW-1185">Reference proteome</keyword>
<sequence>MSELQVSRSRHATFLSRQWSEDLDGLDAQHKYDSPFSPVLGNAPRVADLDGSTVCGSASDGGMSPSDSDASSATPPDWRRHFPATPDKSDNAEIWRSYVDIAEQHDKALLRKWNEGIDVFLLFTGLFSAILSAFLIASWSTLQPDSGQATVDGIAALSQQLAALSAAVAIEALLPYQPEDFSPPWSAVVINGLWLTSLFISLLAATFAMLVKEWIRAYTEELPLVPLERVQQRQYRYDGLMRWSMPTIVAVLPLSIHIALFLFFLGLVVYAWTVSLVLSTLMMTLLSIGAGLYIISATIPLFSPDCPYKSTLYLALRRIHILAEKALRNASTAQTEPCPEDDVEHEIGPSTITPETPEHQEKRCI</sequence>
<evidence type="ECO:0000313" key="5">
    <source>
        <dbReference type="Proteomes" id="UP000076842"/>
    </source>
</evidence>
<feature type="transmembrane region" description="Helical" evidence="2">
    <location>
        <begin position="119"/>
        <end position="139"/>
    </location>
</feature>
<feature type="region of interest" description="Disordered" evidence="1">
    <location>
        <begin position="51"/>
        <end position="86"/>
    </location>
</feature>